<dbReference type="CDD" id="cd03794">
    <property type="entry name" value="GT4_WbuB-like"/>
    <property type="match status" value="1"/>
</dbReference>
<dbReference type="PANTHER" id="PTHR45947">
    <property type="entry name" value="SULFOQUINOVOSYL TRANSFERASE SQD2"/>
    <property type="match status" value="1"/>
</dbReference>
<dbReference type="InterPro" id="IPR001296">
    <property type="entry name" value="Glyco_trans_1"/>
</dbReference>
<dbReference type="Pfam" id="PF00534">
    <property type="entry name" value="Glycos_transf_1"/>
    <property type="match status" value="1"/>
</dbReference>
<dbReference type="Proteomes" id="UP000256977">
    <property type="component" value="Unassembled WGS sequence"/>
</dbReference>
<evidence type="ECO:0000259" key="3">
    <source>
        <dbReference type="Pfam" id="PF13579"/>
    </source>
</evidence>
<sequence length="447" mass="49931">MKKLVFVINYFYPDVASTGQLMTELCRELQRDYHITVIAADSGGELGAGAPRFREERLEQIRIVRLRLAEPNKRSKWSRLRYIAGYFVFALAALLRERNVDLIFTISTPPVLGGLIGAIGKRLKGCAHLYNIQDFNPEQAEAIGYARSKRLYGIARRIDNMTCRHADHVLLVGRDMRDTLVRRLKGVRVPEHSVITNWTDERDIVPLDRGHPEVERFRDSHGMNGKFVVMYSGNIGLYYDLENLLKAAEPFRERTELLFVFIGDGAVKPALERIAQERGLNNVRFLPFQPKEALKYTLGAADVHLVVSQKGIKGVSVPSKIYGVLAAGKPVLGVLERGSEAERIVSESRCGMVVEPGGYSEFAQTLAAMTALPAARLEEMGGNGRLYLERHLRKSDSIASYGRLLDGMLNQKRSFQDEDFGHRRDQGQGGGIDPIPGIAADSSIPPR</sequence>
<evidence type="ECO:0000256" key="1">
    <source>
        <dbReference type="SAM" id="MobiDB-lite"/>
    </source>
</evidence>
<proteinExistence type="predicted"/>
<name>A0A3D9KFB8_9BACL</name>
<feature type="domain" description="Glycosyltransferase subfamily 4-like N-terminal" evidence="3">
    <location>
        <begin position="22"/>
        <end position="198"/>
    </location>
</feature>
<feature type="domain" description="Glycosyl transferase family 1" evidence="2">
    <location>
        <begin position="215"/>
        <end position="384"/>
    </location>
</feature>
<evidence type="ECO:0000313" key="5">
    <source>
        <dbReference type="Proteomes" id="UP000256977"/>
    </source>
</evidence>
<dbReference type="SUPFAM" id="SSF53756">
    <property type="entry name" value="UDP-Glycosyltransferase/glycogen phosphorylase"/>
    <property type="match status" value="1"/>
</dbReference>
<accession>A0A3D9KFB8</accession>
<comment type="caution">
    <text evidence="4">The sequence shown here is derived from an EMBL/GenBank/DDBJ whole genome shotgun (WGS) entry which is preliminary data.</text>
</comment>
<dbReference type="InterPro" id="IPR050194">
    <property type="entry name" value="Glycosyltransferase_grp1"/>
</dbReference>
<dbReference type="RefSeq" id="WP_246016453.1">
    <property type="nucleotide sequence ID" value="NZ_QRDZ01000005.1"/>
</dbReference>
<protein>
    <submittedName>
        <fullName evidence="4">Glycosyltransferase involved in cell wall biosynthesis</fullName>
    </submittedName>
</protein>
<dbReference type="Pfam" id="PF13579">
    <property type="entry name" value="Glyco_trans_4_4"/>
    <property type="match status" value="1"/>
</dbReference>
<gene>
    <name evidence="4" type="ORF">DFP98_10547</name>
</gene>
<keyword evidence="4" id="KW-0808">Transferase</keyword>
<feature type="region of interest" description="Disordered" evidence="1">
    <location>
        <begin position="419"/>
        <end position="447"/>
    </location>
</feature>
<dbReference type="EMBL" id="QRDZ01000005">
    <property type="protein sequence ID" value="RED85043.1"/>
    <property type="molecule type" value="Genomic_DNA"/>
</dbReference>
<dbReference type="AlphaFoldDB" id="A0A3D9KFB8"/>
<dbReference type="PANTHER" id="PTHR45947:SF3">
    <property type="entry name" value="SULFOQUINOVOSYL TRANSFERASE SQD2"/>
    <property type="match status" value="1"/>
</dbReference>
<dbReference type="InterPro" id="IPR028098">
    <property type="entry name" value="Glyco_trans_4-like_N"/>
</dbReference>
<reference evidence="4 5" key="1">
    <citation type="submission" date="2018-07" db="EMBL/GenBank/DDBJ databases">
        <title>Genomic Encyclopedia of Type Strains, Phase III (KMG-III): the genomes of soil and plant-associated and newly described type strains.</title>
        <authorList>
            <person name="Whitman W."/>
        </authorList>
    </citation>
    <scope>NUCLEOTIDE SEQUENCE [LARGE SCALE GENOMIC DNA]</scope>
    <source>
        <strain evidence="4 5">CECT 7287</strain>
    </source>
</reference>
<evidence type="ECO:0000313" key="4">
    <source>
        <dbReference type="EMBL" id="RED85043.1"/>
    </source>
</evidence>
<organism evidence="4 5">
    <name type="scientific">Cohnella phaseoli</name>
    <dbReference type="NCBI Taxonomy" id="456490"/>
    <lineage>
        <taxon>Bacteria</taxon>
        <taxon>Bacillati</taxon>
        <taxon>Bacillota</taxon>
        <taxon>Bacilli</taxon>
        <taxon>Bacillales</taxon>
        <taxon>Paenibacillaceae</taxon>
        <taxon>Cohnella</taxon>
    </lineage>
</organism>
<evidence type="ECO:0000259" key="2">
    <source>
        <dbReference type="Pfam" id="PF00534"/>
    </source>
</evidence>
<dbReference type="GO" id="GO:0016758">
    <property type="term" value="F:hexosyltransferase activity"/>
    <property type="evidence" value="ECO:0007669"/>
    <property type="project" value="TreeGrafter"/>
</dbReference>
<keyword evidence="5" id="KW-1185">Reference proteome</keyword>
<dbReference type="Gene3D" id="3.40.50.2000">
    <property type="entry name" value="Glycogen Phosphorylase B"/>
    <property type="match status" value="2"/>
</dbReference>